<dbReference type="SUPFAM" id="SSF48452">
    <property type="entry name" value="TPR-like"/>
    <property type="match status" value="1"/>
</dbReference>
<proteinExistence type="predicted"/>
<name>A0ABP7SK39_9PSEU</name>
<dbReference type="Gene3D" id="1.25.40.10">
    <property type="entry name" value="Tetratricopeptide repeat domain"/>
    <property type="match status" value="1"/>
</dbReference>
<keyword evidence="2" id="KW-1185">Reference proteome</keyword>
<evidence type="ECO:0000313" key="2">
    <source>
        <dbReference type="Proteomes" id="UP001501747"/>
    </source>
</evidence>
<dbReference type="Proteomes" id="UP001501747">
    <property type="component" value="Unassembled WGS sequence"/>
</dbReference>
<sequence length="217" mass="23276">MAELSTLAGWQALELENFNESWQHYERGRSAAIESGSMSFEVHAVAEQAFVLLDIGKTTDAVGLLCAARARARRSSSFVLQSWLAAAHGEALAADGEKEASLRAFDKAASLLPGEPANEEEPYVALDSTHLALWRGHALACFAETDAVEVLSGVFGRLDPSFARAGKSLRVDFATALFAAGEPDEACAQLSHANRLAKEIGSARQLRRVSKLYAAID</sequence>
<protein>
    <recommendedName>
        <fullName evidence="3">Tetratricopeptide repeat protein</fullName>
    </recommendedName>
</protein>
<comment type="caution">
    <text evidence="1">The sequence shown here is derived from an EMBL/GenBank/DDBJ whole genome shotgun (WGS) entry which is preliminary data.</text>
</comment>
<accession>A0ABP7SK39</accession>
<organism evidence="1 2">
    <name type="scientific">Allokutzneria multivorans</name>
    <dbReference type="NCBI Taxonomy" id="1142134"/>
    <lineage>
        <taxon>Bacteria</taxon>
        <taxon>Bacillati</taxon>
        <taxon>Actinomycetota</taxon>
        <taxon>Actinomycetes</taxon>
        <taxon>Pseudonocardiales</taxon>
        <taxon>Pseudonocardiaceae</taxon>
        <taxon>Allokutzneria</taxon>
    </lineage>
</organism>
<evidence type="ECO:0008006" key="3">
    <source>
        <dbReference type="Google" id="ProtNLM"/>
    </source>
</evidence>
<dbReference type="EMBL" id="BAABAL010000016">
    <property type="protein sequence ID" value="GAA4012846.1"/>
    <property type="molecule type" value="Genomic_DNA"/>
</dbReference>
<evidence type="ECO:0000313" key="1">
    <source>
        <dbReference type="EMBL" id="GAA4012846.1"/>
    </source>
</evidence>
<reference evidence="2" key="1">
    <citation type="journal article" date="2019" name="Int. J. Syst. Evol. Microbiol.">
        <title>The Global Catalogue of Microorganisms (GCM) 10K type strain sequencing project: providing services to taxonomists for standard genome sequencing and annotation.</title>
        <authorList>
            <consortium name="The Broad Institute Genomics Platform"/>
            <consortium name="The Broad Institute Genome Sequencing Center for Infectious Disease"/>
            <person name="Wu L."/>
            <person name="Ma J."/>
        </authorList>
    </citation>
    <scope>NUCLEOTIDE SEQUENCE [LARGE SCALE GENOMIC DNA]</scope>
    <source>
        <strain evidence="2">JCM 17342</strain>
    </source>
</reference>
<gene>
    <name evidence="1" type="ORF">GCM10022247_39330</name>
</gene>
<dbReference type="InterPro" id="IPR011990">
    <property type="entry name" value="TPR-like_helical_dom_sf"/>
</dbReference>